<dbReference type="InterPro" id="IPR001296">
    <property type="entry name" value="Glyco_trans_1"/>
</dbReference>
<evidence type="ECO:0000259" key="1">
    <source>
        <dbReference type="Pfam" id="PF00534"/>
    </source>
</evidence>
<feature type="domain" description="Glycosyl transferase family 1" evidence="1">
    <location>
        <begin position="184"/>
        <end position="334"/>
    </location>
</feature>
<dbReference type="PANTHER" id="PTHR12526">
    <property type="entry name" value="GLYCOSYLTRANSFERASE"/>
    <property type="match status" value="1"/>
</dbReference>
<sequence>MTRSTERHVLQICQGYDGLLLEGARQYAGVLVGRGYRVTTVFLTGAADARVAADCESDEVLFMACSDEALAGLKRGAIAELRKIVAARTFAFCVAHQFAPIYIALLGTSLRVIGVHHAFGAYQRRSRRLFVQLFRKRVGLLGVSDVVRDDIRRCLPGWAPERIATLYTRMNTFTLQEQLLPAAEARQALGLAPDAWIVGNVGRLHPDKDQAILLRGFALALAKLPERALLVIIGSGEQERHLKDLAVELGIAERVRLLGQVPQARLHFKAFDVFASSSTNEPSGMVLLEAMVANVPLLAAACGSAPEIVEGAGILFPQGDAERLAQGLEHMATMDRYQRAEYQMLMAERLEARFCERAVRRAFWRLPMASALTAQT</sequence>
<dbReference type="RefSeq" id="WP_192066748.1">
    <property type="nucleotide sequence ID" value="NZ_JACYWY010000006.1"/>
</dbReference>
<gene>
    <name evidence="2" type="ORF">IFT38_07855</name>
</gene>
<evidence type="ECO:0000313" key="2">
    <source>
        <dbReference type="EMBL" id="MBD8769457.1"/>
    </source>
</evidence>
<accession>A0ABR9BX64</accession>
<comment type="caution">
    <text evidence="2">The sequence shown here is derived from an EMBL/GenBank/DDBJ whole genome shotgun (WGS) entry which is preliminary data.</text>
</comment>
<dbReference type="Gene3D" id="3.40.50.2000">
    <property type="entry name" value="Glycogen Phosphorylase B"/>
    <property type="match status" value="2"/>
</dbReference>
<dbReference type="Proteomes" id="UP000620025">
    <property type="component" value="Unassembled WGS sequence"/>
</dbReference>
<dbReference type="Pfam" id="PF00534">
    <property type="entry name" value="Glycos_transf_1"/>
    <property type="match status" value="1"/>
</dbReference>
<dbReference type="EMBL" id="JACYWZ010000002">
    <property type="protein sequence ID" value="MBD8769457.1"/>
    <property type="molecule type" value="Genomic_DNA"/>
</dbReference>
<evidence type="ECO:0000313" key="3">
    <source>
        <dbReference type="Proteomes" id="UP000620025"/>
    </source>
</evidence>
<protein>
    <submittedName>
        <fullName evidence="2">Glycosyltransferase</fullName>
    </submittedName>
</protein>
<keyword evidence="3" id="KW-1185">Reference proteome</keyword>
<dbReference type="SUPFAM" id="SSF53756">
    <property type="entry name" value="UDP-Glycosyltransferase/glycogen phosphorylase"/>
    <property type="match status" value="1"/>
</dbReference>
<reference evidence="2 3" key="1">
    <citation type="journal article" date="2020" name="FEMS Microbiol. Ecol.">
        <title>Temporal dynamics of bacterial communities during seed development and maturation.</title>
        <authorList>
            <person name="Chesneau G."/>
            <person name="Torres-Cortes G."/>
            <person name="Briand M."/>
            <person name="Darrasse A."/>
            <person name="Preveaux A."/>
            <person name="Marais C."/>
            <person name="Jacques M.A."/>
            <person name="Shade A."/>
            <person name="Barret M."/>
        </authorList>
    </citation>
    <scope>NUCLEOTIDE SEQUENCE [LARGE SCALE GENOMIC DNA]</scope>
    <source>
        <strain evidence="2 3">CFBP13599</strain>
    </source>
</reference>
<organism evidence="2 3">
    <name type="scientific">Pseudomonas coleopterorum</name>
    <dbReference type="NCBI Taxonomy" id="1605838"/>
    <lineage>
        <taxon>Bacteria</taxon>
        <taxon>Pseudomonadati</taxon>
        <taxon>Pseudomonadota</taxon>
        <taxon>Gammaproteobacteria</taxon>
        <taxon>Pseudomonadales</taxon>
        <taxon>Pseudomonadaceae</taxon>
        <taxon>Pseudomonas</taxon>
    </lineage>
</organism>
<dbReference type="PANTHER" id="PTHR12526:SF637">
    <property type="entry name" value="GLYCOSYLTRANSFERASE EPSF-RELATED"/>
    <property type="match status" value="1"/>
</dbReference>
<dbReference type="CDD" id="cd03811">
    <property type="entry name" value="GT4_GT28_WabH-like"/>
    <property type="match status" value="1"/>
</dbReference>
<name>A0ABR9BX64_9PSED</name>
<proteinExistence type="predicted"/>